<accession>A0A2S2PDR7</accession>
<evidence type="ECO:0000256" key="1">
    <source>
        <dbReference type="SAM" id="Coils"/>
    </source>
</evidence>
<gene>
    <name evidence="2" type="ORF">g.61861</name>
</gene>
<evidence type="ECO:0000313" key="2">
    <source>
        <dbReference type="EMBL" id="MBY27600.1"/>
    </source>
</evidence>
<proteinExistence type="predicted"/>
<dbReference type="AlphaFoldDB" id="A0A2S2PDR7"/>
<dbReference type="EMBL" id="GGMR01014981">
    <property type="protein sequence ID" value="MBY27600.1"/>
    <property type="molecule type" value="Transcribed_RNA"/>
</dbReference>
<feature type="coiled-coil region" evidence="1">
    <location>
        <begin position="12"/>
        <end position="47"/>
    </location>
</feature>
<name>A0A2S2PDR7_SCHGA</name>
<sequence>MDLEMDYSQDLFNHIKNEIKRLKQQMVENEEREIQDQREKRNSLNLIKRDLKMLKYEKYLAKTISFDPEKIKNIKERIIKLKETQQHVKNYYALYSNTKF</sequence>
<keyword evidence="1" id="KW-0175">Coiled coil</keyword>
<organism evidence="2">
    <name type="scientific">Schizaphis graminum</name>
    <name type="common">Green bug aphid</name>
    <dbReference type="NCBI Taxonomy" id="13262"/>
    <lineage>
        <taxon>Eukaryota</taxon>
        <taxon>Metazoa</taxon>
        <taxon>Ecdysozoa</taxon>
        <taxon>Arthropoda</taxon>
        <taxon>Hexapoda</taxon>
        <taxon>Insecta</taxon>
        <taxon>Pterygota</taxon>
        <taxon>Neoptera</taxon>
        <taxon>Paraneoptera</taxon>
        <taxon>Hemiptera</taxon>
        <taxon>Sternorrhyncha</taxon>
        <taxon>Aphidomorpha</taxon>
        <taxon>Aphidoidea</taxon>
        <taxon>Aphididae</taxon>
        <taxon>Aphidini</taxon>
        <taxon>Schizaphis</taxon>
    </lineage>
</organism>
<protein>
    <submittedName>
        <fullName evidence="2">Uncharacterized protein</fullName>
    </submittedName>
</protein>
<reference evidence="2" key="1">
    <citation type="submission" date="2018-04" db="EMBL/GenBank/DDBJ databases">
        <title>Transcriptome of Schizaphis graminum biotype I.</title>
        <authorList>
            <person name="Scully E.D."/>
            <person name="Geib S.M."/>
            <person name="Palmer N.A."/>
            <person name="Koch K."/>
            <person name="Bradshaw J."/>
            <person name="Heng-Moss T."/>
            <person name="Sarath G."/>
        </authorList>
    </citation>
    <scope>NUCLEOTIDE SEQUENCE</scope>
</reference>